<dbReference type="InterPro" id="IPR000086">
    <property type="entry name" value="NUDIX_hydrolase_dom"/>
</dbReference>
<organism evidence="4 5">
    <name type="scientific">Bacillus kandeliae</name>
    <dbReference type="NCBI Taxonomy" id="3129297"/>
    <lineage>
        <taxon>Bacteria</taxon>
        <taxon>Bacillati</taxon>
        <taxon>Bacillota</taxon>
        <taxon>Bacilli</taxon>
        <taxon>Bacillales</taxon>
        <taxon>Bacillaceae</taxon>
        <taxon>Bacillus</taxon>
    </lineage>
</organism>
<proteinExistence type="inferred from homology"/>
<evidence type="ECO:0000313" key="5">
    <source>
        <dbReference type="Proteomes" id="UP001387364"/>
    </source>
</evidence>
<protein>
    <submittedName>
        <fullName evidence="4">NUDIX hydrolase</fullName>
    </submittedName>
</protein>
<dbReference type="SUPFAM" id="SSF55811">
    <property type="entry name" value="Nudix"/>
    <property type="match status" value="1"/>
</dbReference>
<keyword evidence="2 4" id="KW-0378">Hydrolase</keyword>
<dbReference type="PROSITE" id="PS51462">
    <property type="entry name" value="NUDIX"/>
    <property type="match status" value="1"/>
</dbReference>
<comment type="similarity">
    <text evidence="1">Belongs to the Nudix hydrolase family.</text>
</comment>
<sequence length="265" mass="30142">MLNEFVNDQEALKAYDVRKYRTPDGYTSDIAIFTITPNEQVEIGRSLSILLIKRAMENAEGQPNIEGGKWALPGGFVGSKETAFEAALRELEEETGIQGIHLKHYGVYDKEGRDPRGWMITNAHYAAVPEHLLAERKAGDDAADVQLFSVQEALKLPLAFDHKEMIQDALRMIQIDMLQTTLAKEFLPKEFTLSELRNVILSVSEGIVDEVVKSEPFFWRKAPSLPFIELVTLENGQPKTTQRNSKYKTKLYRFNEHVPIKSIYK</sequence>
<dbReference type="Gene3D" id="3.90.79.10">
    <property type="entry name" value="Nucleoside Triphosphate Pyrophosphohydrolase"/>
    <property type="match status" value="1"/>
</dbReference>
<dbReference type="Proteomes" id="UP001387364">
    <property type="component" value="Chromosome"/>
</dbReference>
<evidence type="ECO:0000313" key="4">
    <source>
        <dbReference type="EMBL" id="WXB94097.1"/>
    </source>
</evidence>
<evidence type="ECO:0000256" key="2">
    <source>
        <dbReference type="ARBA" id="ARBA00022801"/>
    </source>
</evidence>
<dbReference type="GO" id="GO:0016787">
    <property type="term" value="F:hydrolase activity"/>
    <property type="evidence" value="ECO:0007669"/>
    <property type="project" value="UniProtKB-KW"/>
</dbReference>
<dbReference type="EMBL" id="CP147404">
    <property type="protein sequence ID" value="WXB94097.1"/>
    <property type="molecule type" value="Genomic_DNA"/>
</dbReference>
<dbReference type="PROSITE" id="PS00893">
    <property type="entry name" value="NUDIX_BOX"/>
    <property type="match status" value="1"/>
</dbReference>
<evidence type="ECO:0000256" key="1">
    <source>
        <dbReference type="ARBA" id="ARBA00005582"/>
    </source>
</evidence>
<accession>A0ABZ2N909</accession>
<dbReference type="PANTHER" id="PTHR43736:SF1">
    <property type="entry name" value="DIHYDRONEOPTERIN TRIPHOSPHATE DIPHOSPHATASE"/>
    <property type="match status" value="1"/>
</dbReference>
<name>A0ABZ2N909_9BACI</name>
<dbReference type="PANTHER" id="PTHR43736">
    <property type="entry name" value="ADP-RIBOSE PYROPHOSPHATASE"/>
    <property type="match status" value="1"/>
</dbReference>
<dbReference type="InterPro" id="IPR015797">
    <property type="entry name" value="NUDIX_hydrolase-like_dom_sf"/>
</dbReference>
<dbReference type="InterPro" id="IPR020084">
    <property type="entry name" value="NUDIX_hydrolase_CS"/>
</dbReference>
<keyword evidence="5" id="KW-1185">Reference proteome</keyword>
<evidence type="ECO:0000259" key="3">
    <source>
        <dbReference type="PROSITE" id="PS51462"/>
    </source>
</evidence>
<dbReference type="Pfam" id="PF00293">
    <property type="entry name" value="NUDIX"/>
    <property type="match status" value="1"/>
</dbReference>
<dbReference type="RefSeq" id="WP_338753696.1">
    <property type="nucleotide sequence ID" value="NZ_CP147404.1"/>
</dbReference>
<reference evidence="4 5" key="1">
    <citation type="submission" date="2024-02" db="EMBL/GenBank/DDBJ databases">
        <title>Seven novel Bacillus-like species.</title>
        <authorList>
            <person name="Liu G."/>
        </authorList>
    </citation>
    <scope>NUCLEOTIDE SEQUENCE [LARGE SCALE GENOMIC DNA]</scope>
    <source>
        <strain evidence="4 5">FJAT-52991</strain>
    </source>
</reference>
<feature type="domain" description="Nudix hydrolase" evidence="3">
    <location>
        <begin position="25"/>
        <end position="170"/>
    </location>
</feature>
<dbReference type="InterPro" id="IPR036388">
    <property type="entry name" value="WH-like_DNA-bd_sf"/>
</dbReference>
<gene>
    <name evidence="4" type="ORF">WDJ61_05570</name>
</gene>
<dbReference type="CDD" id="cd18873">
    <property type="entry name" value="NUDIX_NadM_like"/>
    <property type="match status" value="1"/>
</dbReference>
<dbReference type="Gene3D" id="1.10.10.10">
    <property type="entry name" value="Winged helix-like DNA-binding domain superfamily/Winged helix DNA-binding domain"/>
    <property type="match status" value="1"/>
</dbReference>